<dbReference type="PANTHER" id="PTHR14978">
    <property type="entry name" value="BETA-CATENIN-LIKE PROTEIN 1 NUCLEAR ASSOCIATED PROTEIN"/>
    <property type="match status" value="1"/>
</dbReference>
<dbReference type="InterPro" id="IPR039678">
    <property type="entry name" value="CTNNBL1"/>
</dbReference>
<keyword evidence="2" id="KW-0597">Phosphoprotein</keyword>
<evidence type="ECO:0000256" key="4">
    <source>
        <dbReference type="ARBA" id="ARBA00023054"/>
    </source>
</evidence>
<dbReference type="Gene3D" id="1.25.10.10">
    <property type="entry name" value="Leucine-rich Repeat Variant"/>
    <property type="match status" value="1"/>
</dbReference>
<proteinExistence type="predicted"/>
<comment type="subcellular location">
    <subcellularLocation>
        <location evidence="1">Nucleus</location>
    </subcellularLocation>
</comment>
<dbReference type="EMBL" id="GEDV01002932">
    <property type="protein sequence ID" value="JAP85625.1"/>
    <property type="molecule type" value="Transcribed_RNA"/>
</dbReference>
<feature type="region of interest" description="Disordered" evidence="6">
    <location>
        <begin position="1"/>
        <end position="72"/>
    </location>
</feature>
<keyword evidence="3" id="KW-0677">Repeat</keyword>
<evidence type="ECO:0000256" key="1">
    <source>
        <dbReference type="ARBA" id="ARBA00004123"/>
    </source>
</evidence>
<dbReference type="AlphaFoldDB" id="A0A131Z4D4"/>
<name>A0A131Z4D4_RHIAP</name>
<organism evidence="8">
    <name type="scientific">Rhipicephalus appendiculatus</name>
    <name type="common">Brown ear tick</name>
    <dbReference type="NCBI Taxonomy" id="34631"/>
    <lineage>
        <taxon>Eukaryota</taxon>
        <taxon>Metazoa</taxon>
        <taxon>Ecdysozoa</taxon>
        <taxon>Arthropoda</taxon>
        <taxon>Chelicerata</taxon>
        <taxon>Arachnida</taxon>
        <taxon>Acari</taxon>
        <taxon>Parasitiformes</taxon>
        <taxon>Ixodida</taxon>
        <taxon>Ixodoidea</taxon>
        <taxon>Ixodidae</taxon>
        <taxon>Rhipicephalinae</taxon>
        <taxon>Rhipicephalus</taxon>
        <taxon>Rhipicephalus</taxon>
    </lineage>
</organism>
<evidence type="ECO:0000256" key="2">
    <source>
        <dbReference type="ARBA" id="ARBA00022553"/>
    </source>
</evidence>
<keyword evidence="4" id="KW-0175">Coiled coil</keyword>
<dbReference type="Pfam" id="PF08216">
    <property type="entry name" value="CTNNBL"/>
    <property type="match status" value="1"/>
</dbReference>
<dbReference type="InterPro" id="IPR011989">
    <property type="entry name" value="ARM-like"/>
</dbReference>
<dbReference type="InterPro" id="IPR013180">
    <property type="entry name" value="CTNNBL1_N"/>
</dbReference>
<keyword evidence="5" id="KW-0539">Nucleus</keyword>
<sequence length="561" mass="64090">MDVGELLNYKPAKEPKRGLDDDEEAADTRPRKRLQHSAGGRVSRFAPVRDDPDFTPRVALEPADAPEPDAGVDILDDTNLKKLILNFEKRVLKNQELRIKYPDLPEKFMDSEVELNDILQEMHIVATQPELYPILVELNAVQSILGLLAHENTDISIAVVDLLQELTDVDSLHESQEGADMLIDALIDGQIVAQLVQNLERLDETVKEEAEGVHNTLAIVENLAEFRPELSIQAAQQGLLAWILKRLKAKMPFDANKLYCSEILSILLQNHEENKKLLGEIDGIDTLLQQLSYFKRHDPNSSDETEMMENLFGALCSSLMCAPNRERFLKGEGLQLMNLMLREKKMSRSGALKVLDFATCNVEGTDNCNKFVDILGLRTIFPLFMQTPRKYKKKGASPEEHEEHVCSVISSMLKNCKTTQRQRLLNKFTENDHEKVDRLMELHFKYLEKVHAIDNIIEREKENPKLHDEEDQLDLEEKFYLRRLDAGLFTLQLVDYIMLDICSSGPPSIKQRVLQILNLRGGSIKTIRNIMREYAGNLGDAKDESLKEAEQQRILQLVDRF</sequence>
<evidence type="ECO:0000259" key="7">
    <source>
        <dbReference type="SMART" id="SM01156"/>
    </source>
</evidence>
<dbReference type="SUPFAM" id="SSF48371">
    <property type="entry name" value="ARM repeat"/>
    <property type="match status" value="1"/>
</dbReference>
<evidence type="ECO:0000256" key="5">
    <source>
        <dbReference type="ARBA" id="ARBA00023242"/>
    </source>
</evidence>
<evidence type="ECO:0000256" key="3">
    <source>
        <dbReference type="ARBA" id="ARBA00022737"/>
    </source>
</evidence>
<reference evidence="8" key="1">
    <citation type="journal article" date="2016" name="Ticks Tick Borne Dis.">
        <title>De novo assembly and annotation of the salivary gland transcriptome of Rhipicephalus appendiculatus male and female ticks during blood feeding.</title>
        <authorList>
            <person name="de Castro M.H."/>
            <person name="de Klerk D."/>
            <person name="Pienaar R."/>
            <person name="Latif A.A."/>
            <person name="Rees D.J."/>
            <person name="Mans B.J."/>
        </authorList>
    </citation>
    <scope>NUCLEOTIDE SEQUENCE</scope>
    <source>
        <tissue evidence="8">Salivary glands</tissue>
    </source>
</reference>
<feature type="domain" description="Beta-catenin-like protein 1 N-terminal" evidence="7">
    <location>
        <begin position="55"/>
        <end position="160"/>
    </location>
</feature>
<evidence type="ECO:0000313" key="8">
    <source>
        <dbReference type="EMBL" id="JAP85625.1"/>
    </source>
</evidence>
<evidence type="ECO:0000256" key="6">
    <source>
        <dbReference type="SAM" id="MobiDB-lite"/>
    </source>
</evidence>
<protein>
    <submittedName>
        <fullName evidence="8">Beta-catenin-like protein 1</fullName>
    </submittedName>
</protein>
<dbReference type="FunFam" id="1.25.10.10:FF:000376">
    <property type="entry name" value="beta-catenin-like protein 1"/>
    <property type="match status" value="1"/>
</dbReference>
<dbReference type="PANTHER" id="PTHR14978:SF0">
    <property type="entry name" value="BETA-CATENIN-LIKE PROTEIN 1"/>
    <property type="match status" value="1"/>
</dbReference>
<dbReference type="SMART" id="SM01156">
    <property type="entry name" value="DUF1716"/>
    <property type="match status" value="1"/>
</dbReference>
<accession>A0A131Z4D4</accession>
<dbReference type="InterPro" id="IPR016024">
    <property type="entry name" value="ARM-type_fold"/>
</dbReference>
<dbReference type="GO" id="GO:0005681">
    <property type="term" value="C:spliceosomal complex"/>
    <property type="evidence" value="ECO:0007669"/>
    <property type="project" value="TreeGrafter"/>
</dbReference>